<reference evidence="2 3" key="1">
    <citation type="journal article" date="2011" name="Proc. Natl. Acad. Sci. U.S.A.">
        <title>Comparative genomics of xylose-fermenting fungi for enhanced biofuel production.</title>
        <authorList>
            <person name="Wohlbach D.J."/>
            <person name="Kuo A."/>
            <person name="Sato T.K."/>
            <person name="Potts K.M."/>
            <person name="Salamov A.A."/>
            <person name="LaButti K.M."/>
            <person name="Sun H."/>
            <person name="Clum A."/>
            <person name="Pangilinan J.L."/>
            <person name="Lindquist E.A."/>
            <person name="Lucas S."/>
            <person name="Lapidus A."/>
            <person name="Jin M."/>
            <person name="Gunawan C."/>
            <person name="Balan V."/>
            <person name="Dale B.E."/>
            <person name="Jeffries T.W."/>
            <person name="Zinkel R."/>
            <person name="Barry K.W."/>
            <person name="Grigoriev I.V."/>
            <person name="Gasch A.P."/>
        </authorList>
    </citation>
    <scope>NUCLEOTIDE SEQUENCE [LARGE SCALE GENOMIC DNA]</scope>
    <source>
        <strain evidence="3">ATCC 10573 / BCRC 21748 / CBS 615 / JCM 9827 / NBRC 10315 / NRRL Y-1498 / VKM Y-70</strain>
    </source>
</reference>
<dbReference type="EMBL" id="GL996521">
    <property type="protein sequence ID" value="EGV63943.1"/>
    <property type="molecule type" value="Genomic_DNA"/>
</dbReference>
<gene>
    <name evidence="2" type="ORF">CANTEDRAFT_113969</name>
</gene>
<dbReference type="Pfam" id="PF11778">
    <property type="entry name" value="SID"/>
    <property type="match status" value="1"/>
</dbReference>
<protein>
    <submittedName>
        <fullName evidence="2">Uncharacterized protein</fullName>
    </submittedName>
</protein>
<dbReference type="STRING" id="590646.G3B4B7"/>
<dbReference type="RefSeq" id="XP_006686257.1">
    <property type="nucleotide sequence ID" value="XM_006686194.1"/>
</dbReference>
<dbReference type="HOGENOM" id="CLU_733611_0_0_1"/>
<feature type="compositionally biased region" description="Polar residues" evidence="1">
    <location>
        <begin position="168"/>
        <end position="185"/>
    </location>
</feature>
<feature type="compositionally biased region" description="Polar residues" evidence="1">
    <location>
        <begin position="131"/>
        <end position="147"/>
    </location>
</feature>
<evidence type="ECO:0000313" key="3">
    <source>
        <dbReference type="Proteomes" id="UP000000707"/>
    </source>
</evidence>
<sequence length="377" mass="42835">MSVHDDITQPISESYFNLSQDISDLTSLSDHFRSLKDINPRSLDSLIQKIDFSTKEESKQNDSNTLNDDTELIIETHETTPKVISIDELAHLLQPIINEELKDFKTSIKKLLLNKGPLSEPRQPAPRAASYSPSEISHNQVIQSSSPIPDVDSDNDLSMNLHKLNFDSPGTTPPVSQDQKASTMSELERLQMENKMLKKENLQMYKLKQANHQLKFKLDDSHRYNKEILNELNYYKQRSAHPQPQDTKPLTSKSESSLISKETLEARFQSLYDSLNLADIDQLSRTQMANLIKNLLLTLVLNFRELPGQLSRLIKVHKIALRFIDQVHGQLYVNSPSPLMYFDTNKPQEIVADSDVNLAVCLDNMASIIGNASIPRN</sequence>
<accession>G3B4B7</accession>
<dbReference type="InterPro" id="IPR021750">
    <property type="entry name" value="Sid4-like"/>
</dbReference>
<dbReference type="KEGG" id="cten:18247198"/>
<feature type="compositionally biased region" description="Polar residues" evidence="1">
    <location>
        <begin position="240"/>
        <end position="256"/>
    </location>
</feature>
<feature type="region of interest" description="Disordered" evidence="1">
    <location>
        <begin position="236"/>
        <end position="256"/>
    </location>
</feature>
<keyword evidence="3" id="KW-1185">Reference proteome</keyword>
<dbReference type="AlphaFoldDB" id="G3B4B7"/>
<proteinExistence type="predicted"/>
<feature type="region of interest" description="Disordered" evidence="1">
    <location>
        <begin position="166"/>
        <end position="185"/>
    </location>
</feature>
<dbReference type="GeneID" id="18247198"/>
<dbReference type="Proteomes" id="UP000000707">
    <property type="component" value="Unassembled WGS sequence"/>
</dbReference>
<name>G3B4B7_CANTC</name>
<organism evidence="3">
    <name type="scientific">Candida tenuis (strain ATCC 10573 / BCRC 21748 / CBS 615 / JCM 9827 / NBRC 10315 / NRRL Y-1498 / VKM Y-70)</name>
    <name type="common">Yeast</name>
    <name type="synonym">Yamadazyma tenuis</name>
    <dbReference type="NCBI Taxonomy" id="590646"/>
    <lineage>
        <taxon>Eukaryota</taxon>
        <taxon>Fungi</taxon>
        <taxon>Dikarya</taxon>
        <taxon>Ascomycota</taxon>
        <taxon>Saccharomycotina</taxon>
        <taxon>Pichiomycetes</taxon>
        <taxon>Debaryomycetaceae</taxon>
        <taxon>Yamadazyma</taxon>
    </lineage>
</organism>
<evidence type="ECO:0000313" key="2">
    <source>
        <dbReference type="EMBL" id="EGV63943.1"/>
    </source>
</evidence>
<feature type="region of interest" description="Disordered" evidence="1">
    <location>
        <begin position="116"/>
        <end position="157"/>
    </location>
</feature>
<evidence type="ECO:0000256" key="1">
    <source>
        <dbReference type="SAM" id="MobiDB-lite"/>
    </source>
</evidence>
<dbReference type="OrthoDB" id="4021329at2759"/>